<comment type="caution">
    <text evidence="1">The sequence shown here is derived from an EMBL/GenBank/DDBJ whole genome shotgun (WGS) entry which is preliminary data.</text>
</comment>
<accession>A0A7W8YPN0</accession>
<protein>
    <recommendedName>
        <fullName evidence="3">Pectate lyase superfamily protein domain-containing protein</fullName>
    </recommendedName>
</protein>
<name>A0A7W8YPN0_9SPHI</name>
<dbReference type="RefSeq" id="WP_183865397.1">
    <property type="nucleotide sequence ID" value="NZ_JACHCF010000001.1"/>
</dbReference>
<organism evidence="1 2">
    <name type="scientific">Pedobacter cryoconitis</name>
    <dbReference type="NCBI Taxonomy" id="188932"/>
    <lineage>
        <taxon>Bacteria</taxon>
        <taxon>Pseudomonadati</taxon>
        <taxon>Bacteroidota</taxon>
        <taxon>Sphingobacteriia</taxon>
        <taxon>Sphingobacteriales</taxon>
        <taxon>Sphingobacteriaceae</taxon>
        <taxon>Pedobacter</taxon>
    </lineage>
</organism>
<dbReference type="InterPro" id="IPR011050">
    <property type="entry name" value="Pectin_lyase_fold/virulence"/>
</dbReference>
<dbReference type="Gene3D" id="2.160.20.10">
    <property type="entry name" value="Single-stranded right-handed beta-helix, Pectin lyase-like"/>
    <property type="match status" value="1"/>
</dbReference>
<evidence type="ECO:0000313" key="1">
    <source>
        <dbReference type="EMBL" id="MBB5619228.1"/>
    </source>
</evidence>
<reference evidence="1 2" key="1">
    <citation type="submission" date="2020-08" db="EMBL/GenBank/DDBJ databases">
        <title>Genomic Encyclopedia of Type Strains, Phase IV (KMG-V): Genome sequencing to study the core and pangenomes of soil and plant-associated prokaryotes.</title>
        <authorList>
            <person name="Whitman W."/>
        </authorList>
    </citation>
    <scope>NUCLEOTIDE SEQUENCE [LARGE SCALE GENOMIC DNA]</scope>
    <source>
        <strain evidence="1 2">MP7CTX6</strain>
    </source>
</reference>
<dbReference type="AlphaFoldDB" id="A0A7W8YPN0"/>
<dbReference type="SUPFAM" id="SSF51126">
    <property type="entry name" value="Pectin lyase-like"/>
    <property type="match status" value="1"/>
</dbReference>
<evidence type="ECO:0000313" key="2">
    <source>
        <dbReference type="Proteomes" id="UP000537718"/>
    </source>
</evidence>
<dbReference type="EMBL" id="JACHCF010000001">
    <property type="protein sequence ID" value="MBB5619228.1"/>
    <property type="molecule type" value="Genomic_DNA"/>
</dbReference>
<gene>
    <name evidence="1" type="ORF">HDE69_000264</name>
</gene>
<proteinExistence type="predicted"/>
<dbReference type="InterPro" id="IPR012334">
    <property type="entry name" value="Pectin_lyas_fold"/>
</dbReference>
<dbReference type="Proteomes" id="UP000537718">
    <property type="component" value="Unassembled WGS sequence"/>
</dbReference>
<sequence>MENLNPRSFGAIGNGVTDDTVAMQKCIDAALTQQKSILLDSVYLINGSLDVTKKLRDKRIWLFELCGINKGGFKKATAGFLFDATDIEISDFQSNGVYYDMGVAAVAWNFDKIIRVFFSKNYFCGLGAVGTASTKWLQSIRMSDCVIVNHQVPAITFAYAFDCTFDNNLVESGAGFLQNIIVPNASLTQQIFNIRIINNCMEGLTGTPIRLGRIRGGTISGNYFETNRLTGTDNSYINLSMAEEAHAGLTVSNNTCEMWEDQEKVCYLVDYGKVDPDNTPVSFGNFTNSLLHTASKNSANVNFLISNHSDFAKNGFESPDKTITRDLGQLKVGGVNIFEGLGVTTAEEIIPVVRKDQELSSSIIMINTSALLVPYIERKISISFDMKVANDAIVTVYPYQNSGITIKNPFDFSAKTTYQRFNIEGVMVKNKPIPPNFSTGAISFFCFAQGLPANFKIFIKNIKIEAGDFATSYSLSEKQLLETVVSQGITVSRPLKPVVGFMYFDTSLGYPIYWNGTKWVNSIGTAV</sequence>
<evidence type="ECO:0008006" key="3">
    <source>
        <dbReference type="Google" id="ProtNLM"/>
    </source>
</evidence>